<reference evidence="2" key="1">
    <citation type="journal article" date="2020" name="BMC Genomics">
        <title>Correction to: Identification and distribution of gene clusters required for synthesis of sphingolipid metabolism inhibitors in diverse species of the filamentous fungus Fusarium.</title>
        <authorList>
            <person name="Kim H.S."/>
            <person name="Lohmar J.M."/>
            <person name="Busman M."/>
            <person name="Brown D.W."/>
            <person name="Naumann T.A."/>
            <person name="Divon H.H."/>
            <person name="Lysoe E."/>
            <person name="Uhlig S."/>
            <person name="Proctor R.H."/>
        </authorList>
    </citation>
    <scope>NUCLEOTIDE SEQUENCE</scope>
    <source>
        <strain evidence="2">NRRL 22465</strain>
    </source>
</reference>
<dbReference type="EMBL" id="JABEYC010000692">
    <property type="protein sequence ID" value="KAF4974957.1"/>
    <property type="molecule type" value="Genomic_DNA"/>
</dbReference>
<dbReference type="OrthoDB" id="4992615at2759"/>
<protein>
    <submittedName>
        <fullName evidence="2">Uncharacterized protein</fullName>
    </submittedName>
</protein>
<name>A0A8H4XH19_9HYPO</name>
<gene>
    <name evidence="2" type="ORF">FZEAL_8220</name>
</gene>
<keyword evidence="1" id="KW-0732">Signal</keyword>
<sequence>MLASNIIATLAVLVPFAAAQCLQRTKPCSPAYVCDRVSGNSVCGTTESASACRTTLVVEEDRGAVTCHCCKR</sequence>
<reference evidence="2" key="2">
    <citation type="submission" date="2020-05" db="EMBL/GenBank/DDBJ databases">
        <authorList>
            <person name="Kim H.-S."/>
            <person name="Proctor R.H."/>
            <person name="Brown D.W."/>
        </authorList>
    </citation>
    <scope>NUCLEOTIDE SEQUENCE</scope>
    <source>
        <strain evidence="2">NRRL 22465</strain>
    </source>
</reference>
<evidence type="ECO:0000256" key="1">
    <source>
        <dbReference type="SAM" id="SignalP"/>
    </source>
</evidence>
<evidence type="ECO:0000313" key="2">
    <source>
        <dbReference type="EMBL" id="KAF4974957.1"/>
    </source>
</evidence>
<feature type="signal peptide" evidence="1">
    <location>
        <begin position="1"/>
        <end position="19"/>
    </location>
</feature>
<dbReference type="Proteomes" id="UP000635477">
    <property type="component" value="Unassembled WGS sequence"/>
</dbReference>
<dbReference type="AlphaFoldDB" id="A0A8H4XH19"/>
<organism evidence="2 3">
    <name type="scientific">Fusarium zealandicum</name>
    <dbReference type="NCBI Taxonomy" id="1053134"/>
    <lineage>
        <taxon>Eukaryota</taxon>
        <taxon>Fungi</taxon>
        <taxon>Dikarya</taxon>
        <taxon>Ascomycota</taxon>
        <taxon>Pezizomycotina</taxon>
        <taxon>Sordariomycetes</taxon>
        <taxon>Hypocreomycetidae</taxon>
        <taxon>Hypocreales</taxon>
        <taxon>Nectriaceae</taxon>
        <taxon>Fusarium</taxon>
        <taxon>Fusarium staphyleae species complex</taxon>
    </lineage>
</organism>
<evidence type="ECO:0000313" key="3">
    <source>
        <dbReference type="Proteomes" id="UP000635477"/>
    </source>
</evidence>
<comment type="caution">
    <text evidence="2">The sequence shown here is derived from an EMBL/GenBank/DDBJ whole genome shotgun (WGS) entry which is preliminary data.</text>
</comment>
<feature type="chain" id="PRO_5034106499" evidence="1">
    <location>
        <begin position="20"/>
        <end position="72"/>
    </location>
</feature>
<proteinExistence type="predicted"/>
<keyword evidence="3" id="KW-1185">Reference proteome</keyword>
<accession>A0A8H4XH19</accession>